<protein>
    <submittedName>
        <fullName evidence="1">Uncharacterized protein</fullName>
    </submittedName>
</protein>
<proteinExistence type="predicted"/>
<organism evidence="1">
    <name type="scientific">Prunus dulcis</name>
    <name type="common">Almond</name>
    <name type="synonym">Amygdalus dulcis</name>
    <dbReference type="NCBI Taxonomy" id="3755"/>
    <lineage>
        <taxon>Eukaryota</taxon>
        <taxon>Viridiplantae</taxon>
        <taxon>Streptophyta</taxon>
        <taxon>Embryophyta</taxon>
        <taxon>Tracheophyta</taxon>
        <taxon>Spermatophyta</taxon>
        <taxon>Magnoliopsida</taxon>
        <taxon>eudicotyledons</taxon>
        <taxon>Gunneridae</taxon>
        <taxon>Pentapetalae</taxon>
        <taxon>rosids</taxon>
        <taxon>fabids</taxon>
        <taxon>Rosales</taxon>
        <taxon>Rosaceae</taxon>
        <taxon>Amygdaloideae</taxon>
        <taxon>Amygdaleae</taxon>
        <taxon>Prunus</taxon>
    </lineage>
</organism>
<name>A0A5H2XG56_PRUDU</name>
<dbReference type="EMBL" id="AP020418">
    <property type="protein sequence ID" value="BBN67453.1"/>
    <property type="molecule type" value="Genomic_DNA"/>
</dbReference>
<accession>A0A5H2XG56</accession>
<sequence>MRSFITGFEIYICSEVKHELGRSKKLWQGSFGRVICGGQFWQRREGLISESEGGQFSLSGSSFFGVEVVLGRVLNCIDFEVNKGQRSWSPADGGRWWLAGGGG</sequence>
<dbReference type="AlphaFoldDB" id="A0A5H2XG56"/>
<gene>
    <name evidence="1" type="ORF">Prudu_81S000100</name>
</gene>
<evidence type="ECO:0000313" key="1">
    <source>
        <dbReference type="EMBL" id="BBN67453.1"/>
    </source>
</evidence>
<reference evidence="1" key="1">
    <citation type="journal article" date="2019" name="Science">
        <title>Mutation of a bHLH transcription factor allowed almond domestication.</title>
        <authorList>
            <person name="Sanchez-Perez R."/>
            <person name="Pavan S."/>
            <person name="Mazzeo R."/>
            <person name="Moldovan C."/>
            <person name="Aiese Cigliano R."/>
            <person name="Del Cueto J."/>
            <person name="Ricciardi F."/>
            <person name="Lotti C."/>
            <person name="Ricciardi L."/>
            <person name="Dicenta F."/>
            <person name="Lopez-Marques R.L."/>
            <person name="Lindberg Moller B."/>
        </authorList>
    </citation>
    <scope>NUCLEOTIDE SEQUENCE</scope>
</reference>